<evidence type="ECO:0000313" key="2">
    <source>
        <dbReference type="Proteomes" id="UP000269001"/>
    </source>
</evidence>
<dbReference type="OrthoDB" id="8605335at2"/>
<accession>A0A3A8EKQ4</accession>
<gene>
    <name evidence="1" type="ORF">D7V21_04115</name>
</gene>
<reference evidence="1 2" key="1">
    <citation type="submission" date="2018-09" db="EMBL/GenBank/DDBJ databases">
        <title>The draft genome of Acinetobacter spp. strains.</title>
        <authorList>
            <person name="Qin J."/>
            <person name="Feng Y."/>
            <person name="Zong Z."/>
        </authorList>
    </citation>
    <scope>NUCLEOTIDE SEQUENCE [LARGE SCALE GENOMIC DNA]</scope>
    <source>
        <strain evidence="1 2">WCHAc060096</strain>
    </source>
</reference>
<organism evidence="1 2">
    <name type="scientific">Acinetobacter guerrae</name>
    <dbReference type="NCBI Taxonomy" id="1843371"/>
    <lineage>
        <taxon>Bacteria</taxon>
        <taxon>Pseudomonadati</taxon>
        <taxon>Pseudomonadota</taxon>
        <taxon>Gammaproteobacteria</taxon>
        <taxon>Moraxellales</taxon>
        <taxon>Moraxellaceae</taxon>
        <taxon>Acinetobacter</taxon>
    </lineage>
</organism>
<comment type="caution">
    <text evidence="1">The sequence shown here is derived from an EMBL/GenBank/DDBJ whole genome shotgun (WGS) entry which is preliminary data.</text>
</comment>
<dbReference type="Proteomes" id="UP000269001">
    <property type="component" value="Unassembled WGS sequence"/>
</dbReference>
<keyword evidence="2" id="KW-1185">Reference proteome</keyword>
<name>A0A3A8EKQ4_9GAMM</name>
<evidence type="ECO:0000313" key="1">
    <source>
        <dbReference type="EMBL" id="RKG35497.1"/>
    </source>
</evidence>
<sequence>MIACVMSHLSKYIQSILYPEQPSEYQIIDKEEKIKEWFDGDVQVIGKMSLFQFENGTMIRKIEEHDAVPIEIEACREHWISYEVVTHQNQSGNITPKRIQFNSECREAFWLKYFQDENV</sequence>
<protein>
    <submittedName>
        <fullName evidence="1">Uncharacterized protein</fullName>
    </submittedName>
</protein>
<dbReference type="EMBL" id="RAXU01000003">
    <property type="protein sequence ID" value="RKG35497.1"/>
    <property type="molecule type" value="Genomic_DNA"/>
</dbReference>
<dbReference type="AlphaFoldDB" id="A0A3A8EKQ4"/>
<proteinExistence type="predicted"/>